<reference evidence="1" key="1">
    <citation type="submission" date="2021-08" db="EMBL/GenBank/DDBJ databases">
        <title>The first chromosome-level gecko genome reveals the dynamic sex chromosomes of Neotropical dwarf geckos (Sphaerodactylidae: Sphaerodactylus).</title>
        <authorList>
            <person name="Pinto B.J."/>
            <person name="Keating S.E."/>
            <person name="Gamble T."/>
        </authorList>
    </citation>
    <scope>NUCLEOTIDE SEQUENCE</scope>
    <source>
        <strain evidence="1">TG3544</strain>
    </source>
</reference>
<comment type="caution">
    <text evidence="1">The sequence shown here is derived from an EMBL/GenBank/DDBJ whole genome shotgun (WGS) entry which is preliminary data.</text>
</comment>
<evidence type="ECO:0000313" key="1">
    <source>
        <dbReference type="EMBL" id="KAH8016814.1"/>
    </source>
</evidence>
<protein>
    <submittedName>
        <fullName evidence="1">Uncharacterized protein</fullName>
    </submittedName>
</protein>
<evidence type="ECO:0000313" key="2">
    <source>
        <dbReference type="Proteomes" id="UP000827872"/>
    </source>
</evidence>
<sequence length="150" mass="17094">MKKMKDLNEIDRLTWLLRNCQIPHSDNNSLDGFKAFIEDMSGTQRREFWRKVCQALDNMSVRFPPPHEKQTVHIVRLGVSSQPQSAKVTVRSGNTAPARSKSKFPPNSPIMTKTKKKNMNKIGAFGNKIVLKNYTITCVGLPANIMFKYI</sequence>
<proteinExistence type="predicted"/>
<dbReference type="EMBL" id="CM037614">
    <property type="protein sequence ID" value="KAH8016814.1"/>
    <property type="molecule type" value="Genomic_DNA"/>
</dbReference>
<gene>
    <name evidence="1" type="ORF">K3G42_023192</name>
</gene>
<name>A0ACB8GC94_9SAUR</name>
<keyword evidence="2" id="KW-1185">Reference proteome</keyword>
<dbReference type="Proteomes" id="UP000827872">
    <property type="component" value="Linkage Group LG01"/>
</dbReference>
<organism evidence="1 2">
    <name type="scientific">Sphaerodactylus townsendi</name>
    <dbReference type="NCBI Taxonomy" id="933632"/>
    <lineage>
        <taxon>Eukaryota</taxon>
        <taxon>Metazoa</taxon>
        <taxon>Chordata</taxon>
        <taxon>Craniata</taxon>
        <taxon>Vertebrata</taxon>
        <taxon>Euteleostomi</taxon>
        <taxon>Lepidosauria</taxon>
        <taxon>Squamata</taxon>
        <taxon>Bifurcata</taxon>
        <taxon>Gekkota</taxon>
        <taxon>Sphaerodactylidae</taxon>
        <taxon>Sphaerodactylus</taxon>
    </lineage>
</organism>
<accession>A0ACB8GC94</accession>